<protein>
    <submittedName>
        <fullName evidence="5">Peptidase M23-like protein</fullName>
    </submittedName>
</protein>
<feature type="transmembrane region" description="Helical" evidence="3">
    <location>
        <begin position="21"/>
        <end position="40"/>
    </location>
</feature>
<dbReference type="InterPro" id="IPR016047">
    <property type="entry name" value="M23ase_b-sheet_dom"/>
</dbReference>
<dbReference type="AlphaFoldDB" id="A0A495EPS0"/>
<dbReference type="PANTHER" id="PTHR21666">
    <property type="entry name" value="PEPTIDASE-RELATED"/>
    <property type="match status" value="1"/>
</dbReference>
<dbReference type="EMBL" id="RBIR01000005">
    <property type="protein sequence ID" value="RKR18802.1"/>
    <property type="molecule type" value="Genomic_DNA"/>
</dbReference>
<reference evidence="5 6" key="1">
    <citation type="submission" date="2018-10" db="EMBL/GenBank/DDBJ databases">
        <title>Genomic Encyclopedia of Type Strains, Phase IV (KMG-IV): sequencing the most valuable type-strain genomes for metagenomic binning, comparative biology and taxonomic classification.</title>
        <authorList>
            <person name="Goeker M."/>
        </authorList>
    </citation>
    <scope>NUCLEOTIDE SEQUENCE [LARGE SCALE GENOMIC DNA]</scope>
    <source>
        <strain evidence="5 6">DSM 25586</strain>
    </source>
</reference>
<feature type="compositionally biased region" description="Pro residues" evidence="2">
    <location>
        <begin position="356"/>
        <end position="388"/>
    </location>
</feature>
<dbReference type="Gene3D" id="2.70.70.10">
    <property type="entry name" value="Glucose Permease (Domain IIA)"/>
    <property type="match status" value="1"/>
</dbReference>
<evidence type="ECO:0000259" key="4">
    <source>
        <dbReference type="Pfam" id="PF01551"/>
    </source>
</evidence>
<accession>A0A495EPS0</accession>
<dbReference type="PANTHER" id="PTHR21666:SF289">
    <property type="entry name" value="L-ALA--D-GLU ENDOPEPTIDASE"/>
    <property type="match status" value="1"/>
</dbReference>
<feature type="compositionally biased region" description="Low complexity" evidence="2">
    <location>
        <begin position="474"/>
        <end position="502"/>
    </location>
</feature>
<dbReference type="GO" id="GO:0004222">
    <property type="term" value="F:metalloendopeptidase activity"/>
    <property type="evidence" value="ECO:0007669"/>
    <property type="project" value="TreeGrafter"/>
</dbReference>
<feature type="compositionally biased region" description="Low complexity" evidence="2">
    <location>
        <begin position="422"/>
        <end position="463"/>
    </location>
</feature>
<dbReference type="SUPFAM" id="SSF51261">
    <property type="entry name" value="Duplicated hybrid motif"/>
    <property type="match status" value="1"/>
</dbReference>
<dbReference type="Pfam" id="PF01551">
    <property type="entry name" value="Peptidase_M23"/>
    <property type="match status" value="1"/>
</dbReference>
<gene>
    <name evidence="5" type="ORF">C8D78_2543</name>
</gene>
<keyword evidence="3" id="KW-1133">Transmembrane helix</keyword>
<evidence type="ECO:0000313" key="6">
    <source>
        <dbReference type="Proteomes" id="UP000276055"/>
    </source>
</evidence>
<evidence type="ECO:0000313" key="5">
    <source>
        <dbReference type="EMBL" id="RKR18802.1"/>
    </source>
</evidence>
<feature type="domain" description="M23ase beta-sheet core" evidence="4">
    <location>
        <begin position="155"/>
        <end position="250"/>
    </location>
</feature>
<evidence type="ECO:0000256" key="3">
    <source>
        <dbReference type="SAM" id="Phobius"/>
    </source>
</evidence>
<feature type="region of interest" description="Disordered" evidence="2">
    <location>
        <begin position="53"/>
        <end position="73"/>
    </location>
</feature>
<comment type="caution">
    <text evidence="5">The sequence shown here is derived from an EMBL/GenBank/DDBJ whole genome shotgun (WGS) entry which is preliminary data.</text>
</comment>
<feature type="region of interest" description="Disordered" evidence="2">
    <location>
        <begin position="320"/>
        <end position="502"/>
    </location>
</feature>
<feature type="compositionally biased region" description="Pro residues" evidence="2">
    <location>
        <begin position="396"/>
        <end position="406"/>
    </location>
</feature>
<keyword evidence="3" id="KW-0472">Membrane</keyword>
<dbReference type="CDD" id="cd12797">
    <property type="entry name" value="M23_peptidase"/>
    <property type="match status" value="1"/>
</dbReference>
<organism evidence="5 6">
    <name type="scientific">Arthrobacter oryzae</name>
    <dbReference type="NCBI Taxonomy" id="409290"/>
    <lineage>
        <taxon>Bacteria</taxon>
        <taxon>Bacillati</taxon>
        <taxon>Actinomycetota</taxon>
        <taxon>Actinomycetes</taxon>
        <taxon>Micrococcales</taxon>
        <taxon>Micrococcaceae</taxon>
        <taxon>Arthrobacter</taxon>
    </lineage>
</organism>
<sequence>MGKHWGNSTSEQNARARTVAVRCLSGGLCLSLAVLTFGGLQGLSVNATSSAPSAVQASGSVGPEALDPSADSTAAAPGAPAAVATVTADALAAVGFSRSTVHTVTRKRIAGELNVASAALNRPAAGFLMAPLETLVPTSPYGLRTSPLTGLTGEFHWGQDFAAPCGTRVYAADAGVVRAVGWHPWGGGNRVEIDHGDGLITTYNHLEAIAVKKGDLVRVGEIIAKVGTTGSSTGCHLHFETILNGSHTDPLNWTFLPTKQVDQLGPMEMTSYAPDAGKASNTEIGWAIPVREDLTHVVAGGVQEQPASVAAKPSESVSAAAVEGSAGKSSAKSTPSPTPKPARTSTPSPKQTVTPTPKPTVTPTPKPTVTPTPKPTVTPTPKPTPTPSQPATVTPSPKPTVTPTPTPTASTSAPPVTPGSGQLSLAPQPSSAASPGVTGAAKTTPTPATTTAAPSLSSTARPLAPAPVTPPVTPTGQPTTTAATKPSAPATASPTPSATPGR</sequence>
<dbReference type="InterPro" id="IPR050570">
    <property type="entry name" value="Cell_wall_metabolism_enzyme"/>
</dbReference>
<keyword evidence="3" id="KW-0812">Transmembrane</keyword>
<dbReference type="Proteomes" id="UP000276055">
    <property type="component" value="Unassembled WGS sequence"/>
</dbReference>
<feature type="compositionally biased region" description="Pro residues" evidence="2">
    <location>
        <begin position="464"/>
        <end position="473"/>
    </location>
</feature>
<evidence type="ECO:0000256" key="2">
    <source>
        <dbReference type="SAM" id="MobiDB-lite"/>
    </source>
</evidence>
<dbReference type="PRINTS" id="PR01217">
    <property type="entry name" value="PRICHEXTENSN"/>
</dbReference>
<keyword evidence="1" id="KW-0732">Signal</keyword>
<name>A0A495EPS0_9MICC</name>
<proteinExistence type="predicted"/>
<feature type="compositionally biased region" description="Low complexity" evidence="2">
    <location>
        <begin position="320"/>
        <end position="355"/>
    </location>
</feature>
<dbReference type="InterPro" id="IPR011055">
    <property type="entry name" value="Dup_hybrid_motif"/>
</dbReference>
<evidence type="ECO:0000256" key="1">
    <source>
        <dbReference type="ARBA" id="ARBA00022729"/>
    </source>
</evidence>